<evidence type="ECO:0000313" key="13">
    <source>
        <dbReference type="EMBL" id="SBQ34233.1"/>
    </source>
</evidence>
<comment type="function">
    <text evidence="8">Component of the general transcription and DNA repair factor IIH (TFIIH) core complex, which is involved in general and transcription-coupled nucleotide excision repair (NER) of damaged DNA and, when complexed to CAK, in RNA transcription by RNA polymerase II. In NER, TFIIH acts by opening DNA around the lesion to allow the excision of the damaged oligonucleotide and its replacement by a new DNA fragment. In transcription, TFIIH has an essential role in transcription initiation. When the pre-initiation complex (PIC) has been established, TFIIH is required for promoter opening and promoter escape. Phosphorylation of the C-terminal tail (CTD) of the largest subunit of RNA polymerase II by the kinase module CAK controls the initiation of transcription.</text>
</comment>
<dbReference type="Gene3D" id="3.30.70.2610">
    <property type="match status" value="1"/>
</dbReference>
<dbReference type="GO" id="GO:0006289">
    <property type="term" value="P:nucleotide-excision repair"/>
    <property type="evidence" value="ECO:0007669"/>
    <property type="project" value="InterPro"/>
</dbReference>
<feature type="domain" description="Transcription factor Tfb2 C-terminal" evidence="12">
    <location>
        <begin position="383"/>
        <end position="450"/>
    </location>
</feature>
<dbReference type="GO" id="GO:0001671">
    <property type="term" value="F:ATPase activator activity"/>
    <property type="evidence" value="ECO:0007669"/>
    <property type="project" value="InterPro"/>
</dbReference>
<comment type="similarity">
    <text evidence="2 11">Belongs to the TFB2 family.</text>
</comment>
<evidence type="ECO:0000256" key="11">
    <source>
        <dbReference type="RuleBase" id="RU364024"/>
    </source>
</evidence>
<proteinExistence type="inferred from homology"/>
<reference evidence="13" key="1">
    <citation type="submission" date="2016-05" db="EMBL/GenBank/DDBJ databases">
        <authorList>
            <person name="Lavstsen T."/>
            <person name="Jespersen J.S."/>
        </authorList>
    </citation>
    <scope>NUCLEOTIDE SEQUENCE</scope>
    <source>
        <tissue evidence="13">Brain</tissue>
    </source>
</reference>
<evidence type="ECO:0000256" key="1">
    <source>
        <dbReference type="ARBA" id="ARBA00004123"/>
    </source>
</evidence>
<protein>
    <recommendedName>
        <fullName evidence="10 11">General transcription factor IIH subunit 4</fullName>
    </recommendedName>
</protein>
<evidence type="ECO:0000256" key="4">
    <source>
        <dbReference type="ARBA" id="ARBA00023015"/>
    </source>
</evidence>
<evidence type="ECO:0000256" key="5">
    <source>
        <dbReference type="ARBA" id="ARBA00023163"/>
    </source>
</evidence>
<dbReference type="GO" id="GO:0006366">
    <property type="term" value="P:transcription by RNA polymerase II"/>
    <property type="evidence" value="ECO:0007669"/>
    <property type="project" value="UniProtKB-ARBA"/>
</dbReference>
<accession>A0A1A8DL39</accession>
<dbReference type="NCBIfam" id="TIGR00625">
    <property type="entry name" value="tfb2"/>
    <property type="match status" value="1"/>
</dbReference>
<dbReference type="GO" id="GO:0003690">
    <property type="term" value="F:double-stranded DNA binding"/>
    <property type="evidence" value="ECO:0007669"/>
    <property type="project" value="TreeGrafter"/>
</dbReference>
<dbReference type="PANTHER" id="PTHR13152">
    <property type="entry name" value="TFIIH, POLYPEPTIDE 4"/>
    <property type="match status" value="1"/>
</dbReference>
<name>A0A1A8DL39_NOTKA</name>
<dbReference type="Pfam" id="PF18307">
    <property type="entry name" value="Tfb2_C"/>
    <property type="match status" value="1"/>
</dbReference>
<organism evidence="13">
    <name type="scientific">Nothobranchius kadleci</name>
    <name type="common">African annual killifish</name>
    <dbReference type="NCBI Taxonomy" id="1051664"/>
    <lineage>
        <taxon>Eukaryota</taxon>
        <taxon>Metazoa</taxon>
        <taxon>Chordata</taxon>
        <taxon>Craniata</taxon>
        <taxon>Vertebrata</taxon>
        <taxon>Euteleostomi</taxon>
        <taxon>Actinopterygii</taxon>
        <taxon>Neopterygii</taxon>
        <taxon>Teleostei</taxon>
        <taxon>Neoteleostei</taxon>
        <taxon>Acanthomorphata</taxon>
        <taxon>Ovalentaria</taxon>
        <taxon>Atherinomorphae</taxon>
        <taxon>Cyprinodontiformes</taxon>
        <taxon>Nothobranchiidae</taxon>
        <taxon>Nothobranchius</taxon>
    </lineage>
</organism>
<dbReference type="GO" id="GO:0000439">
    <property type="term" value="C:transcription factor TFIIH core complex"/>
    <property type="evidence" value="ECO:0007669"/>
    <property type="project" value="InterPro"/>
</dbReference>
<evidence type="ECO:0000256" key="10">
    <source>
        <dbReference type="ARBA" id="ARBA00070130"/>
    </source>
</evidence>
<dbReference type="FunFam" id="3.30.70.2610:FF:000001">
    <property type="entry name" value="General transcription factor IIH subunit 4"/>
    <property type="match status" value="1"/>
</dbReference>
<dbReference type="AlphaFoldDB" id="A0A1A8DL39"/>
<evidence type="ECO:0000256" key="7">
    <source>
        <dbReference type="ARBA" id="ARBA00023242"/>
    </source>
</evidence>
<evidence type="ECO:0000259" key="12">
    <source>
        <dbReference type="Pfam" id="PF18307"/>
    </source>
</evidence>
<sequence>MKLRVQLQCKNLHEYMKELSPDVLDRLFNHPATCLAVYRELPKLAQNYVIRMLFLDQPLPQAAVALWMKKDGQRDHDECVSVLTGLRLWHSQQLQGGLQGYTLNPVFKDNLRTALLGGGTAWAEEQSALGPDRHARDIESLDRYAMERWEVILQFMVGSPCAVSQDLSQLLVQAGLMKSEAGEAPYITSAGFQFLLLDTASQLWYFTLQYLRTAQSRGMDLVEILSFLFQLSFSTLGRDYSVEGMSESLLTFLQHLREFGLVFQRKRKSRRYYPTRLAITLAAGVSSSSSSPAETADTGFIVVETNYRIYAYTNSELQIALVALFCEMLYRFPNVVVAQLTRESVQQAIANGITAQQIIHFLKTRAHPVILKQTPVLPPTITDQIRLWELERDRLQFTEGVLYNQFLSQVDFEVLRDRAQGLGCLVWQDVAHRVMVVTPEGHSEVKRFWKRQRSHT</sequence>
<evidence type="ECO:0000256" key="2">
    <source>
        <dbReference type="ARBA" id="ARBA00007132"/>
    </source>
</evidence>
<dbReference type="Pfam" id="PF03849">
    <property type="entry name" value="Tfb2"/>
    <property type="match status" value="1"/>
</dbReference>
<keyword evidence="7 11" id="KW-0539">Nucleus</keyword>
<dbReference type="InterPro" id="IPR040662">
    <property type="entry name" value="Tfb2_C"/>
</dbReference>
<comment type="subunit">
    <text evidence="9">Component of the 7-subunit TFIIH core complex composed of XPB/ERCC3, XPD/ERCC2, GTF2H1, GTF2H2, GTF2H3, GTF2H4 and GTF2H5, which is active in NER. The core complex associates with the 3-subunit CDK-activating kinase (CAK) module composed of CCNH/cyclin H, CDK7 and MNAT1 to form the 10-subunit holoenzyme (holo-TFIIH) active in transcription. Part of TBP-based Pol II pre-initiation complex (PIC), in which Pol II core assembles with general transcription factors and other specific initiation factors including GTF2E1, GTF2E2, GTF2F1, GTF2F2, TCEA1, ERCC2, ERCC3, GTF2H2, GTF2H3, GTF2H4, GTF2H5, GTF2A1, GTF2A2, GTF2B and TBP; this large multi-subunit PIC complex mediates DNA unwinding and targets Pol II core to the transcription start site where the first phosphodiester bond forms.</text>
</comment>
<dbReference type="GO" id="GO:0005675">
    <property type="term" value="C:transcription factor TFIIH holo complex"/>
    <property type="evidence" value="ECO:0007669"/>
    <property type="project" value="TreeGrafter"/>
</dbReference>
<evidence type="ECO:0000256" key="8">
    <source>
        <dbReference type="ARBA" id="ARBA00057028"/>
    </source>
</evidence>
<gene>
    <name evidence="13" type="primary">GTF2H4</name>
</gene>
<keyword evidence="6 11" id="KW-0234">DNA repair</keyword>
<comment type="function">
    <text evidence="11">Component of the general transcription and DNA repair factor IIH (TFIIH) core complex which is involved in general and transcription-coupled nucleotide excision repair (NER) of damaged DNA.</text>
</comment>
<dbReference type="PANTHER" id="PTHR13152:SF0">
    <property type="entry name" value="GENERAL TRANSCRIPTION FACTOR IIH SUBUNIT 4"/>
    <property type="match status" value="1"/>
</dbReference>
<evidence type="ECO:0000256" key="3">
    <source>
        <dbReference type="ARBA" id="ARBA00022763"/>
    </source>
</evidence>
<keyword evidence="4 11" id="KW-0805">Transcription regulation</keyword>
<comment type="subcellular location">
    <subcellularLocation>
        <location evidence="1 11">Nucleus</location>
    </subcellularLocation>
</comment>
<dbReference type="InterPro" id="IPR004598">
    <property type="entry name" value="TFIIH_p52/Tfb2"/>
</dbReference>
<keyword evidence="3 11" id="KW-0227">DNA damage</keyword>
<dbReference type="EMBL" id="HAEA01005753">
    <property type="protein sequence ID" value="SBQ34233.1"/>
    <property type="molecule type" value="Transcribed_RNA"/>
</dbReference>
<evidence type="ECO:0000256" key="9">
    <source>
        <dbReference type="ARBA" id="ARBA00064576"/>
    </source>
</evidence>
<evidence type="ECO:0000256" key="6">
    <source>
        <dbReference type="ARBA" id="ARBA00023204"/>
    </source>
</evidence>
<dbReference type="EMBL" id="HADZ01014364">
    <property type="protein sequence ID" value="SBP78305.1"/>
    <property type="molecule type" value="Transcribed_RNA"/>
</dbReference>
<keyword evidence="5 11" id="KW-0804">Transcription</keyword>
<reference evidence="13" key="2">
    <citation type="submission" date="2016-06" db="EMBL/GenBank/DDBJ databases">
        <title>The genome of a short-lived fish provides insights into sex chromosome evolution and the genetic control of aging.</title>
        <authorList>
            <person name="Reichwald K."/>
            <person name="Felder M."/>
            <person name="Petzold A."/>
            <person name="Koch P."/>
            <person name="Groth M."/>
            <person name="Platzer M."/>
        </authorList>
    </citation>
    <scope>NUCLEOTIDE SEQUENCE</scope>
    <source>
        <tissue evidence="13">Brain</tissue>
    </source>
</reference>